<dbReference type="AlphaFoldDB" id="A0A4E0R3T1"/>
<name>A0A4E0R3T1_9GAMM</name>
<proteinExistence type="predicted"/>
<reference evidence="1 2" key="1">
    <citation type="journal article" date="2016" name="Front. Microbiol.">
        <title>Single-Cell (Meta-)Genomics of a Dimorphic Candidatus Thiomargarita nelsonii Reveals Genomic Plasticity.</title>
        <authorList>
            <person name="Flood B.E."/>
            <person name="Fliss P."/>
            <person name="Jones D.S."/>
            <person name="Dick G.J."/>
            <person name="Jain S."/>
            <person name="Kaster A.K."/>
            <person name="Winkel M."/>
            <person name="Mussmann M."/>
            <person name="Bailey J."/>
        </authorList>
    </citation>
    <scope>NUCLEOTIDE SEQUENCE [LARGE SCALE GENOMIC DNA]</scope>
    <source>
        <strain evidence="1">Hydrate Ridge</strain>
    </source>
</reference>
<evidence type="ECO:0000313" key="2">
    <source>
        <dbReference type="Proteomes" id="UP000030428"/>
    </source>
</evidence>
<comment type="caution">
    <text evidence="1">The sequence shown here is derived from an EMBL/GenBank/DDBJ whole genome shotgun (WGS) entry which is preliminary data.</text>
</comment>
<dbReference type="EMBL" id="JSZA02000047">
    <property type="protein sequence ID" value="TGO03031.1"/>
    <property type="molecule type" value="Genomic_DNA"/>
</dbReference>
<sequence>MCKHLATASGRIEWEAKASRNRQRGILDMLIHSRNNCVINSIEQMLGNQLVTDKVNLNYGYTLAIPEP</sequence>
<accession>A0A4E0R3T1</accession>
<keyword evidence="2" id="KW-1185">Reference proteome</keyword>
<organism evidence="1 2">
    <name type="scientific">Candidatus Thiomargarita nelsonii</name>
    <dbReference type="NCBI Taxonomy" id="1003181"/>
    <lineage>
        <taxon>Bacteria</taxon>
        <taxon>Pseudomonadati</taxon>
        <taxon>Pseudomonadota</taxon>
        <taxon>Gammaproteobacteria</taxon>
        <taxon>Thiotrichales</taxon>
        <taxon>Thiotrichaceae</taxon>
        <taxon>Thiomargarita</taxon>
    </lineage>
</organism>
<dbReference type="Proteomes" id="UP000030428">
    <property type="component" value="Unassembled WGS sequence"/>
</dbReference>
<protein>
    <submittedName>
        <fullName evidence="1">Uncharacterized protein</fullName>
    </submittedName>
</protein>
<gene>
    <name evidence="1" type="ORF">PN36_14035</name>
</gene>
<evidence type="ECO:0000313" key="1">
    <source>
        <dbReference type="EMBL" id="TGO03031.1"/>
    </source>
</evidence>